<sequence length="103" mass="11917">MNYSEKVEETVEYADLRNKVQALLDFLGTESSELEDDREWAMKSNESIAYQMINNNIKQNYVIESTLLAIRRDIEHMHDDIQANIKQEKSATDECLATESDNA</sequence>
<accession>A0A1L7RH00</accession>
<evidence type="ECO:0000313" key="1">
    <source>
        <dbReference type="EMBL" id="CEO43755.1"/>
    </source>
</evidence>
<dbReference type="EMBL" id="LN795824">
    <property type="protein sequence ID" value="CEO43755.1"/>
    <property type="molecule type" value="Genomic_DNA"/>
</dbReference>
<gene>
    <name evidence="1" type="primary">ORF_o50</name>
</gene>
<proteinExistence type="predicted"/>
<reference evidence="1" key="1">
    <citation type="submission" date="2015-01" db="EMBL/GenBank/DDBJ databases">
        <title>Novel erm(44)-related macrolide-lincosamide-streptogramin B resistance gene in Staphylococcus saprophyticus.</title>
        <authorList>
            <person name="Wendlandt S."/>
            <person name="Hess S."/>
            <person name="Li J."/>
            <person name="Kadlec K."/>
            <person name="Wang Y."/>
            <person name="Fessler A.T."/>
            <person name="Schwarz S."/>
            <person name="Gallert C."/>
        </authorList>
    </citation>
    <scope>NUCLEOTIDE SEQUENCE</scope>
    <source>
        <strain evidence="1">Ab-7</strain>
    </source>
</reference>
<protein>
    <submittedName>
        <fullName evidence="1">Uncharacterized protein</fullName>
    </submittedName>
</protein>
<dbReference type="AlphaFoldDB" id="A0A1L7RH00"/>
<name>A0A1L7RH00_STASA</name>
<organism evidence="1">
    <name type="scientific">Staphylococcus saprophyticus</name>
    <dbReference type="NCBI Taxonomy" id="29385"/>
    <lineage>
        <taxon>Bacteria</taxon>
        <taxon>Bacillati</taxon>
        <taxon>Bacillota</taxon>
        <taxon>Bacilli</taxon>
        <taxon>Bacillales</taxon>
        <taxon>Staphylococcaceae</taxon>
        <taxon>Staphylococcus</taxon>
    </lineage>
</organism>